<feature type="compositionally biased region" description="Basic residues" evidence="3">
    <location>
        <begin position="204"/>
        <end position="223"/>
    </location>
</feature>
<dbReference type="GO" id="GO:0006356">
    <property type="term" value="P:regulation of transcription by RNA polymerase I"/>
    <property type="evidence" value="ECO:0007669"/>
    <property type="project" value="EnsemblFungi"/>
</dbReference>
<organism evidence="5 6">
    <name type="scientific">Candida albicans</name>
    <name type="common">Yeast</name>
    <dbReference type="NCBI Taxonomy" id="5476"/>
    <lineage>
        <taxon>Eukaryota</taxon>
        <taxon>Fungi</taxon>
        <taxon>Dikarya</taxon>
        <taxon>Ascomycota</taxon>
        <taxon>Saccharomycotina</taxon>
        <taxon>Pichiomycetes</taxon>
        <taxon>Debaryomycetaceae</taxon>
        <taxon>Candida/Lodderomyces clade</taxon>
        <taxon>Candida</taxon>
    </lineage>
</organism>
<protein>
    <submittedName>
        <fullName evidence="5">Transcriptional regulator HMO1</fullName>
    </submittedName>
</protein>
<dbReference type="GO" id="GO:0044804">
    <property type="term" value="P:nucleophagy"/>
    <property type="evidence" value="ECO:0007669"/>
    <property type="project" value="EnsemblFungi"/>
</dbReference>
<dbReference type="SUPFAM" id="SSF47095">
    <property type="entry name" value="HMG-box"/>
    <property type="match status" value="1"/>
</dbReference>
<dbReference type="SMART" id="SM00398">
    <property type="entry name" value="HMG"/>
    <property type="match status" value="1"/>
</dbReference>
<dbReference type="InterPro" id="IPR036910">
    <property type="entry name" value="HMG_box_dom_sf"/>
</dbReference>
<keyword evidence="2" id="KW-0539">Nucleus</keyword>
<evidence type="ECO:0000256" key="1">
    <source>
        <dbReference type="ARBA" id="ARBA00023125"/>
    </source>
</evidence>
<dbReference type="InterPro" id="IPR050342">
    <property type="entry name" value="HMGB"/>
</dbReference>
<keyword evidence="1 2" id="KW-0238">DNA-binding</keyword>
<evidence type="ECO:0000256" key="3">
    <source>
        <dbReference type="SAM" id="MobiDB-lite"/>
    </source>
</evidence>
<dbReference type="Pfam" id="PF00505">
    <property type="entry name" value="HMG_box"/>
    <property type="match status" value="1"/>
</dbReference>
<sequence length="223" mass="24815">MSDLKTTKDTLVSTLFELSKAAQDAANAAIEFYKVASGGSDHVSAEQLKAVSEALNTVATLSSGNGAKIEATESKKKRKQEKDPNAPKKPLTMFFQFSYDLRKKIGIERKKKDLPSLSAIDMNSMIKDRWDSISEAEKAGYKKRYDDAMIIYNIEKKKYEESLKDGSAYYPPPSVQTPIVGHGIEQDFDDDATDIVSSPEEPKKKKKKTEKKEKKKKSGHGSP</sequence>
<evidence type="ECO:0000313" key="6">
    <source>
        <dbReference type="Proteomes" id="UP000536275"/>
    </source>
</evidence>
<dbReference type="GO" id="GO:0032040">
    <property type="term" value="C:small-subunit processome"/>
    <property type="evidence" value="ECO:0007669"/>
    <property type="project" value="EnsemblFungi"/>
</dbReference>
<dbReference type="GO" id="GO:0005829">
    <property type="term" value="C:cytosol"/>
    <property type="evidence" value="ECO:0007669"/>
    <property type="project" value="EnsemblFungi"/>
</dbReference>
<evidence type="ECO:0000259" key="4">
    <source>
        <dbReference type="PROSITE" id="PS50118"/>
    </source>
</evidence>
<feature type="domain" description="HMG box" evidence="4">
    <location>
        <begin position="87"/>
        <end position="160"/>
    </location>
</feature>
<dbReference type="GO" id="GO:0000400">
    <property type="term" value="F:four-way junction DNA binding"/>
    <property type="evidence" value="ECO:0007669"/>
    <property type="project" value="EnsemblFungi"/>
</dbReference>
<feature type="region of interest" description="Disordered" evidence="3">
    <location>
        <begin position="165"/>
        <end position="223"/>
    </location>
</feature>
<name>A0A8H6F2G8_CANAX</name>
<dbReference type="EMBL" id="JABWAD010000055">
    <property type="protein sequence ID" value="KAF6066809.1"/>
    <property type="molecule type" value="Genomic_DNA"/>
</dbReference>
<feature type="DNA-binding region" description="HMG box" evidence="2">
    <location>
        <begin position="87"/>
        <end position="160"/>
    </location>
</feature>
<feature type="region of interest" description="Disordered" evidence="3">
    <location>
        <begin position="69"/>
        <end position="89"/>
    </location>
</feature>
<reference evidence="5 6" key="1">
    <citation type="submission" date="2020-03" db="EMBL/GenBank/DDBJ databases">
        <title>FDA dAtabase for Regulatory Grade micrObial Sequences (FDA-ARGOS): Supporting development and validation of Infectious Disease Dx tests.</title>
        <authorList>
            <person name="Campos J."/>
            <person name="Goldberg B."/>
            <person name="Tallon L."/>
            <person name="Sadzewicz L."/>
            <person name="Vavikolanu K."/>
            <person name="Mehta A."/>
            <person name="Aluvathingal J."/>
            <person name="Nadendla S."/>
            <person name="Nandy P."/>
            <person name="Geyer C."/>
            <person name="Yan Y."/>
            <person name="Sichtig H."/>
        </authorList>
    </citation>
    <scope>NUCLEOTIDE SEQUENCE [LARGE SCALE GENOMIC DNA]</scope>
    <source>
        <strain evidence="5 6">FDAARGOS_656</strain>
    </source>
</reference>
<gene>
    <name evidence="5" type="primary">HMO1</name>
    <name evidence="5" type="ORF">FOB64_004273</name>
</gene>
<feature type="compositionally biased region" description="Basic and acidic residues" evidence="3">
    <location>
        <begin position="70"/>
        <end position="86"/>
    </location>
</feature>
<dbReference type="InterPro" id="IPR009071">
    <property type="entry name" value="HMG_box_dom"/>
</dbReference>
<dbReference type="GO" id="GO:0033553">
    <property type="term" value="C:rDNA heterochromatin"/>
    <property type="evidence" value="ECO:0007669"/>
    <property type="project" value="EnsemblFungi"/>
</dbReference>
<proteinExistence type="predicted"/>
<dbReference type="GO" id="GO:0006265">
    <property type="term" value="P:DNA topological change"/>
    <property type="evidence" value="ECO:0007669"/>
    <property type="project" value="EnsemblFungi"/>
</dbReference>
<dbReference type="PANTHER" id="PTHR48112">
    <property type="entry name" value="HIGH MOBILITY GROUP PROTEIN DSP1"/>
    <property type="match status" value="1"/>
</dbReference>
<dbReference type="Proteomes" id="UP000536275">
    <property type="component" value="Unassembled WGS sequence"/>
</dbReference>
<evidence type="ECO:0000313" key="5">
    <source>
        <dbReference type="EMBL" id="KAF6066809.1"/>
    </source>
</evidence>
<dbReference type="SMR" id="A0A8H6F2G8"/>
<accession>A0A8H6F2G8</accession>
<dbReference type="GO" id="GO:2001034">
    <property type="term" value="P:positive regulation of double-strand break repair via nonhomologous end joining"/>
    <property type="evidence" value="ECO:0007669"/>
    <property type="project" value="EnsemblFungi"/>
</dbReference>
<dbReference type="GO" id="GO:0006338">
    <property type="term" value="P:chromatin remodeling"/>
    <property type="evidence" value="ECO:0007669"/>
    <property type="project" value="EnsemblFungi"/>
</dbReference>
<dbReference type="PANTHER" id="PTHR48112:SF22">
    <property type="entry name" value="MITOCHONDRIAL TRANSCRIPTION FACTOR A, ISOFORM B"/>
    <property type="match status" value="1"/>
</dbReference>
<dbReference type="GO" id="GO:0060962">
    <property type="term" value="P:regulation of ribosomal protein gene transcription by RNA polymerase II"/>
    <property type="evidence" value="ECO:0007669"/>
    <property type="project" value="EnsemblFungi"/>
</dbReference>
<dbReference type="AlphaFoldDB" id="A0A8H6F2G8"/>
<dbReference type="GO" id="GO:0070550">
    <property type="term" value="P:rDNA chromatin condensation"/>
    <property type="evidence" value="ECO:0007669"/>
    <property type="project" value="EnsemblFungi"/>
</dbReference>
<evidence type="ECO:0000256" key="2">
    <source>
        <dbReference type="PROSITE-ProRule" id="PRU00267"/>
    </source>
</evidence>
<dbReference type="GO" id="GO:0008301">
    <property type="term" value="F:DNA binding, bending"/>
    <property type="evidence" value="ECO:0007669"/>
    <property type="project" value="EnsemblFungi"/>
</dbReference>
<dbReference type="Gene3D" id="1.10.30.10">
    <property type="entry name" value="High mobility group box domain"/>
    <property type="match status" value="1"/>
</dbReference>
<dbReference type="GO" id="GO:0001174">
    <property type="term" value="P:transcriptional start site selection at RNA polymerase II promoter"/>
    <property type="evidence" value="ECO:0007669"/>
    <property type="project" value="EnsemblFungi"/>
</dbReference>
<dbReference type="GO" id="GO:0003690">
    <property type="term" value="F:double-stranded DNA binding"/>
    <property type="evidence" value="ECO:0007669"/>
    <property type="project" value="EnsemblFungi"/>
</dbReference>
<dbReference type="PROSITE" id="PS50118">
    <property type="entry name" value="HMG_BOX_2"/>
    <property type="match status" value="1"/>
</dbReference>
<comment type="caution">
    <text evidence="5">The sequence shown here is derived from an EMBL/GenBank/DDBJ whole genome shotgun (WGS) entry which is preliminary data.</text>
</comment>